<dbReference type="RefSeq" id="WP_398166117.1">
    <property type="nucleotide sequence ID" value="NZ_CP108188.1"/>
</dbReference>
<evidence type="ECO:0000313" key="2">
    <source>
        <dbReference type="Proteomes" id="UP001622594"/>
    </source>
</evidence>
<evidence type="ECO:0008006" key="3">
    <source>
        <dbReference type="Google" id="ProtNLM"/>
    </source>
</evidence>
<accession>A0ABZ1LMB9</accession>
<sequence>MRRTRSVDDVIASPIPPEPSSCSVGLARLRLQFRREAAERRNRQSGGRPLRVLAYSLVLGRGADPGDDWNTLQAEAEQRGYELGARLHDVAVPVAAMHLPGSHADRGVCTPPQERPGWREVERLIRGGFADGVIVMDRHDINSDDDEYHAVIKGLGERYQAFVHLVIPEEPAAPT</sequence>
<dbReference type="Proteomes" id="UP001622594">
    <property type="component" value="Chromosome"/>
</dbReference>
<name>A0ABZ1LMB9_9ACTN</name>
<gene>
    <name evidence="1" type="ORF">OG814_37095</name>
</gene>
<proteinExistence type="predicted"/>
<organism evidence="1 2">
    <name type="scientific">Streptomyces zaomyceticus</name>
    <dbReference type="NCBI Taxonomy" id="68286"/>
    <lineage>
        <taxon>Bacteria</taxon>
        <taxon>Bacillati</taxon>
        <taxon>Actinomycetota</taxon>
        <taxon>Actinomycetes</taxon>
        <taxon>Kitasatosporales</taxon>
        <taxon>Streptomycetaceae</taxon>
        <taxon>Streptomyces</taxon>
    </lineage>
</organism>
<evidence type="ECO:0000313" key="1">
    <source>
        <dbReference type="EMBL" id="WTR74508.1"/>
    </source>
</evidence>
<dbReference type="EMBL" id="CP108188">
    <property type="protein sequence ID" value="WTR74508.1"/>
    <property type="molecule type" value="Genomic_DNA"/>
</dbReference>
<reference evidence="1 2" key="1">
    <citation type="submission" date="2022-10" db="EMBL/GenBank/DDBJ databases">
        <title>The complete genomes of actinobacterial strains from the NBC collection.</title>
        <authorList>
            <person name="Joergensen T.S."/>
            <person name="Alvarez Arevalo M."/>
            <person name="Sterndorff E.B."/>
            <person name="Faurdal D."/>
            <person name="Vuksanovic O."/>
            <person name="Mourched A.-S."/>
            <person name="Charusanti P."/>
            <person name="Shaw S."/>
            <person name="Blin K."/>
            <person name="Weber T."/>
        </authorList>
    </citation>
    <scope>NUCLEOTIDE SEQUENCE [LARGE SCALE GENOMIC DNA]</scope>
    <source>
        <strain evidence="1 2">NBC_00123</strain>
    </source>
</reference>
<keyword evidence="2" id="KW-1185">Reference proteome</keyword>
<protein>
    <recommendedName>
        <fullName evidence="3">Resolvase/invertase-type recombinase catalytic domain-containing protein</fullName>
    </recommendedName>
</protein>